<dbReference type="InterPro" id="IPR043777">
    <property type="entry name" value="DUF5719"/>
</dbReference>
<dbReference type="AlphaFoldDB" id="A0AB34X074"/>
<reference evidence="1 2" key="1">
    <citation type="submission" date="2016-01" db="EMBL/GenBank/DDBJ databases">
        <authorList>
            <person name="Mitreva M."/>
            <person name="Pepin K.H."/>
            <person name="Mihindukulasuriya K.A."/>
            <person name="Fulton R."/>
            <person name="Fronick C."/>
            <person name="O'Laughlin M."/>
            <person name="Miner T."/>
            <person name="Herter B."/>
            <person name="Rosa B.A."/>
            <person name="Cordes M."/>
            <person name="Tomlinson C."/>
            <person name="Wollam A."/>
            <person name="Palsikar V.B."/>
            <person name="Mardis E.R."/>
            <person name="Wilson R.K."/>
        </authorList>
    </citation>
    <scope>NUCLEOTIDE SEQUENCE [LARGE SCALE GENOMIC DNA]</scope>
    <source>
        <strain evidence="1 2">DNF00696</strain>
    </source>
</reference>
<sequence length="441" mass="44573">MKKPAAKSLVSLFSALVILLAALAIALVIPKTLPATSSSDNGGREVAVPAGIRQVVCPGMLGSAQAWVQGTSAGGAAELTDSSGKLIPPGTAQAVSKSGLQLQVKPVSGKNSAAVGYVSGSGKEGENGFFADYCVAPTNRAYFLTPGTTTGNASTLYLVNPAGAAVTARIQIWTEQGPLAAKVTQKIPAHASSSLVLDGQAPGFNRLGVLVEAEGKGVSSWVSSTLATGAQKAGAAYSPALASPSPEVLIPAAKITGKASLRVLNPSSAVATLQVSLLDTSGETTVPAPKKLQVSRGAIFDIPLGGVKDGLTAVKVKSDQPVVAAVFAQETYAQQSTLAVYPSVSPSTSGAALSNQQAANLAFTSAQEQKIVLTSAGKTQEVTLKPGILTLVKIPAGVWQWHSETAIHAGQLVGDPAGTFRTIGVGKAVREIAAITVKINP</sequence>
<evidence type="ECO:0000313" key="2">
    <source>
        <dbReference type="Proteomes" id="UP000070572"/>
    </source>
</evidence>
<dbReference type="Pfam" id="PF18986">
    <property type="entry name" value="DUF5719"/>
    <property type="match status" value="1"/>
</dbReference>
<dbReference type="EMBL" id="LSDN01000013">
    <property type="protein sequence ID" value="KXB81137.1"/>
    <property type="molecule type" value="Genomic_DNA"/>
</dbReference>
<protein>
    <submittedName>
        <fullName evidence="1">Uncharacterized protein</fullName>
    </submittedName>
</protein>
<name>A0AB34X074_9ACTO</name>
<comment type="caution">
    <text evidence="1">The sequence shown here is derived from an EMBL/GenBank/DDBJ whole genome shotgun (WGS) entry which is preliminary data.</text>
</comment>
<dbReference type="Proteomes" id="UP000070572">
    <property type="component" value="Unassembled WGS sequence"/>
</dbReference>
<gene>
    <name evidence="1" type="ORF">HMPREF1862_00861</name>
</gene>
<dbReference type="GeneID" id="78352188"/>
<proteinExistence type="predicted"/>
<evidence type="ECO:0000313" key="1">
    <source>
        <dbReference type="EMBL" id="KXB81137.1"/>
    </source>
</evidence>
<accession>A0AB34X074</accession>
<dbReference type="RefSeq" id="WP_022864338.1">
    <property type="nucleotide sequence ID" value="NZ_JAHAIW010000002.1"/>
</dbReference>
<organism evidence="1 2">
    <name type="scientific">Varibaculum cambriense</name>
    <dbReference type="NCBI Taxonomy" id="184870"/>
    <lineage>
        <taxon>Bacteria</taxon>
        <taxon>Bacillati</taxon>
        <taxon>Actinomycetota</taxon>
        <taxon>Actinomycetes</taxon>
        <taxon>Actinomycetales</taxon>
        <taxon>Actinomycetaceae</taxon>
        <taxon>Varibaculum</taxon>
    </lineage>
</organism>